<dbReference type="InterPro" id="IPR051218">
    <property type="entry name" value="Sec_MonoDiacylglyc_Lipase"/>
</dbReference>
<reference evidence="3" key="1">
    <citation type="submission" date="2021-01" db="EMBL/GenBank/DDBJ databases">
        <authorList>
            <person name="Corre E."/>
            <person name="Pelletier E."/>
            <person name="Niang G."/>
            <person name="Scheremetjew M."/>
            <person name="Finn R."/>
            <person name="Kale V."/>
            <person name="Holt S."/>
            <person name="Cochrane G."/>
            <person name="Meng A."/>
            <person name="Brown T."/>
            <person name="Cohen L."/>
        </authorList>
    </citation>
    <scope>NUCLEOTIDE SEQUENCE</scope>
    <source>
        <strain evidence="3">GSBS06</strain>
    </source>
</reference>
<organism evidence="3">
    <name type="scientific">Aplanochytrium stocchinoi</name>
    <dbReference type="NCBI Taxonomy" id="215587"/>
    <lineage>
        <taxon>Eukaryota</taxon>
        <taxon>Sar</taxon>
        <taxon>Stramenopiles</taxon>
        <taxon>Bigyra</taxon>
        <taxon>Labyrinthulomycetes</taxon>
        <taxon>Thraustochytrida</taxon>
        <taxon>Thraustochytriidae</taxon>
        <taxon>Aplanochytrium</taxon>
    </lineage>
</organism>
<dbReference type="CDD" id="cd00519">
    <property type="entry name" value="Lipase_3"/>
    <property type="match status" value="1"/>
</dbReference>
<keyword evidence="1" id="KW-1133">Transmembrane helix</keyword>
<keyword evidence="1" id="KW-0472">Membrane</keyword>
<feature type="transmembrane region" description="Helical" evidence="1">
    <location>
        <begin position="40"/>
        <end position="62"/>
    </location>
</feature>
<dbReference type="Pfam" id="PF01764">
    <property type="entry name" value="Lipase_3"/>
    <property type="match status" value="1"/>
</dbReference>
<name>A0A7S3PEG0_9STRA</name>
<evidence type="ECO:0000256" key="1">
    <source>
        <dbReference type="SAM" id="Phobius"/>
    </source>
</evidence>
<accession>A0A7S3PEG0</accession>
<dbReference type="InterPro" id="IPR002921">
    <property type="entry name" value="Fungal_lipase-type"/>
</dbReference>
<proteinExistence type="predicted"/>
<dbReference type="EMBL" id="HBIN01001613">
    <property type="protein sequence ID" value="CAE0430630.1"/>
    <property type="molecule type" value="Transcribed_RNA"/>
</dbReference>
<keyword evidence="1" id="KW-0812">Transmembrane</keyword>
<evidence type="ECO:0000313" key="3">
    <source>
        <dbReference type="EMBL" id="CAE0430630.1"/>
    </source>
</evidence>
<dbReference type="Gene3D" id="3.40.50.1820">
    <property type="entry name" value="alpha/beta hydrolase"/>
    <property type="match status" value="1"/>
</dbReference>
<feature type="domain" description="Fungal lipase-type" evidence="2">
    <location>
        <begin position="423"/>
        <end position="563"/>
    </location>
</feature>
<dbReference type="SUPFAM" id="SSF53474">
    <property type="entry name" value="alpha/beta-Hydrolases"/>
    <property type="match status" value="1"/>
</dbReference>
<sequence length="780" mass="88838">MITLDRTLYSARTCCCYLFYPFKCLISCCSENRYKLLKEMIMMLQPGLDICLVSLLLEYFVYEMTNSFVLNYVTSFVPVVSLITVIRVCVDSKDDVPYDSLNLTLTKNCEYGEPGFARAIAISVAILIQLALFWQVHSIKRRSKRAIKTLPYAQNRSTHLLSNFFNVFNALALFFGLTVSLVIVCTPPREIWIFEVATSPSGIPIPRYDPLHNVGITGVFQVPNVLLIVTLWCFTLCYAYLPPDSYGFKGWFVGSHELERKTAEKARMEDLEHPIYLARESDFLILGELRENLSRSLGNMVKTNEDKDVERSSPKFRSVRRSTRKSVLKRMQSSLFKTANNLDEFQNEEEDGIILQLQSNVFVMETEILLFNFTCTSYWTKKENSFEDNANLIDDKNYSLVEVIHNEKTDTHCIVAASDDRVVLAFRGTVSGVNVKTDLDYSLVKLPWVKENSINADDTVKVHSGFLRAYTSVEDQVCSLVKNLLAERPNRVVLCTGHSLGGGLAVLTAFNISLRFNPKGIACTTFGCPKVGSHSFAAIYNKRVPTTRRFVNVRDIVPHLPPYSFMANITKRGYFHVGVEIAINLDGNMIIGPNHLEKKLLSGFRRYSKAYHFNSRYTLGLVTWCIKTHYGEWQPNWWINVVQNLLRFCNHIIAKKDKELIGKLKHELYREGVEYIGKKGKRLRDMGVQANPVNEYSSDITYLTSSTIARGKTKSDADEVNISTVQIAFEKAAPVQKFEKALASLVRKFEQENDEDLRPLLEKVNEVSQQAKKISDLNNV</sequence>
<feature type="transmembrane region" description="Helical" evidence="1">
    <location>
        <begin position="69"/>
        <end position="88"/>
    </location>
</feature>
<evidence type="ECO:0000259" key="2">
    <source>
        <dbReference type="Pfam" id="PF01764"/>
    </source>
</evidence>
<dbReference type="PANTHER" id="PTHR45856">
    <property type="entry name" value="ALPHA/BETA-HYDROLASES SUPERFAMILY PROTEIN"/>
    <property type="match status" value="1"/>
</dbReference>
<dbReference type="PANTHER" id="PTHR45856:SF24">
    <property type="entry name" value="FUNGAL LIPASE-LIKE DOMAIN-CONTAINING PROTEIN"/>
    <property type="match status" value="1"/>
</dbReference>
<dbReference type="GO" id="GO:0006629">
    <property type="term" value="P:lipid metabolic process"/>
    <property type="evidence" value="ECO:0007669"/>
    <property type="project" value="InterPro"/>
</dbReference>
<feature type="transmembrane region" description="Helical" evidence="1">
    <location>
        <begin position="160"/>
        <end position="184"/>
    </location>
</feature>
<dbReference type="InterPro" id="IPR029058">
    <property type="entry name" value="AB_hydrolase_fold"/>
</dbReference>
<gene>
    <name evidence="3" type="ORF">ASTO00021_LOCUS992</name>
</gene>
<protein>
    <recommendedName>
        <fullName evidence="2">Fungal lipase-type domain-containing protein</fullName>
    </recommendedName>
</protein>
<feature type="transmembrane region" description="Helical" evidence="1">
    <location>
        <begin position="116"/>
        <end position="139"/>
    </location>
</feature>
<dbReference type="AlphaFoldDB" id="A0A7S3PEG0"/>